<evidence type="ECO:0000256" key="13">
    <source>
        <dbReference type="ARBA" id="ARBA00023080"/>
    </source>
</evidence>
<keyword evidence="12" id="KW-0460">Magnesium</keyword>
<dbReference type="GO" id="GO:0006241">
    <property type="term" value="P:CTP biosynthetic process"/>
    <property type="evidence" value="ECO:0007669"/>
    <property type="project" value="InterPro"/>
</dbReference>
<evidence type="ECO:0000256" key="16">
    <source>
        <dbReference type="RuleBase" id="RU004011"/>
    </source>
</evidence>
<dbReference type="FunFam" id="3.30.70.141:FF:000005">
    <property type="entry name" value="Nucleoside diphosphate kinase"/>
    <property type="match status" value="1"/>
</dbReference>
<keyword evidence="8" id="KW-0479">Metal-binding</keyword>
<evidence type="ECO:0000256" key="14">
    <source>
        <dbReference type="ARBA" id="ARBA00058621"/>
    </source>
</evidence>
<comment type="similarity">
    <text evidence="5 15 16">Belongs to the NDK family.</text>
</comment>
<dbReference type="GO" id="GO:0006183">
    <property type="term" value="P:GTP biosynthetic process"/>
    <property type="evidence" value="ECO:0007669"/>
    <property type="project" value="InterPro"/>
</dbReference>
<keyword evidence="21" id="KW-1185">Reference proteome</keyword>
<dbReference type="PRINTS" id="PR01243">
    <property type="entry name" value="NUCDPKINASE"/>
</dbReference>
<dbReference type="GO" id="GO:0006228">
    <property type="term" value="P:UTP biosynthetic process"/>
    <property type="evidence" value="ECO:0007669"/>
    <property type="project" value="InterPro"/>
</dbReference>
<evidence type="ECO:0000256" key="6">
    <source>
        <dbReference type="ARBA" id="ARBA00011643"/>
    </source>
</evidence>
<evidence type="ECO:0000256" key="5">
    <source>
        <dbReference type="ARBA" id="ARBA00008142"/>
    </source>
</evidence>
<comment type="cofactor">
    <cofactor evidence="3">
        <name>Mg(2+)</name>
        <dbReference type="ChEBI" id="CHEBI:18420"/>
    </cofactor>
</comment>
<evidence type="ECO:0000256" key="17">
    <source>
        <dbReference type="RuleBase" id="RU004013"/>
    </source>
</evidence>
<dbReference type="EMBL" id="JAJAGQ010000017">
    <property type="protein sequence ID" value="KAJ8538628.1"/>
    <property type="molecule type" value="Genomic_DNA"/>
</dbReference>
<evidence type="ECO:0000256" key="1">
    <source>
        <dbReference type="ARBA" id="ARBA00000082"/>
    </source>
</evidence>
<evidence type="ECO:0000259" key="19">
    <source>
        <dbReference type="SMART" id="SM00562"/>
    </source>
</evidence>
<feature type="binding site" evidence="15">
    <location>
        <position position="200"/>
    </location>
    <ligand>
        <name>ATP</name>
        <dbReference type="ChEBI" id="CHEBI:30616"/>
    </ligand>
</feature>
<dbReference type="NCBIfam" id="NF001908">
    <property type="entry name" value="PRK00668.1"/>
    <property type="match status" value="1"/>
</dbReference>
<evidence type="ECO:0000256" key="7">
    <source>
        <dbReference type="ARBA" id="ARBA00022679"/>
    </source>
</evidence>
<dbReference type="AlphaFoldDB" id="A0A9Q1R325"/>
<keyword evidence="9 17" id="KW-0547">Nucleotide-binding</keyword>
<dbReference type="OrthoDB" id="2162449at2759"/>
<comment type="subunit">
    <text evidence="6">Homohexamer.</text>
</comment>
<feature type="compositionally biased region" description="Basic and acidic residues" evidence="18">
    <location>
        <begin position="314"/>
        <end position="323"/>
    </location>
</feature>
<feature type="binding site" evidence="15">
    <location>
        <position position="190"/>
    </location>
    <ligand>
        <name>ATP</name>
        <dbReference type="ChEBI" id="CHEBI:30616"/>
    </ligand>
</feature>
<dbReference type="SUPFAM" id="SSF54919">
    <property type="entry name" value="Nucleoside diphosphate kinase, NDK"/>
    <property type="match status" value="1"/>
</dbReference>
<feature type="active site" description="Pros-phosphohistidine intermediate" evidence="15">
    <location>
        <position position="203"/>
    </location>
</feature>
<dbReference type="Proteomes" id="UP001152561">
    <property type="component" value="Unassembled WGS sequence"/>
</dbReference>
<dbReference type="InterPro" id="IPR036850">
    <property type="entry name" value="NDK-like_dom_sf"/>
</dbReference>
<feature type="binding site" evidence="15">
    <location>
        <position position="145"/>
    </location>
    <ligand>
        <name>ATP</name>
        <dbReference type="ChEBI" id="CHEBI:30616"/>
    </ligand>
</feature>
<evidence type="ECO:0000256" key="12">
    <source>
        <dbReference type="ARBA" id="ARBA00022842"/>
    </source>
</evidence>
<dbReference type="InterPro" id="IPR001564">
    <property type="entry name" value="Nucleoside_diP_kinase"/>
</dbReference>
<dbReference type="GO" id="GO:0004550">
    <property type="term" value="F:nucleoside diphosphate kinase activity"/>
    <property type="evidence" value="ECO:0007669"/>
    <property type="project" value="UniProtKB-EC"/>
</dbReference>
<feature type="binding site" evidence="15">
    <location>
        <position position="173"/>
    </location>
    <ligand>
        <name>ATP</name>
        <dbReference type="ChEBI" id="CHEBI:30616"/>
    </ligand>
</feature>
<keyword evidence="10 17" id="KW-0418">Kinase</keyword>
<keyword evidence="13" id="KW-0546">Nucleotide metabolism</keyword>
<dbReference type="Gene3D" id="3.30.70.141">
    <property type="entry name" value="Nucleoside diphosphate kinase-like domain"/>
    <property type="match status" value="1"/>
</dbReference>
<organism evidence="20 21">
    <name type="scientific">Anisodus acutangulus</name>
    <dbReference type="NCBI Taxonomy" id="402998"/>
    <lineage>
        <taxon>Eukaryota</taxon>
        <taxon>Viridiplantae</taxon>
        <taxon>Streptophyta</taxon>
        <taxon>Embryophyta</taxon>
        <taxon>Tracheophyta</taxon>
        <taxon>Spermatophyta</taxon>
        <taxon>Magnoliopsida</taxon>
        <taxon>eudicotyledons</taxon>
        <taxon>Gunneridae</taxon>
        <taxon>Pentapetalae</taxon>
        <taxon>asterids</taxon>
        <taxon>lamiids</taxon>
        <taxon>Solanales</taxon>
        <taxon>Solanaceae</taxon>
        <taxon>Solanoideae</taxon>
        <taxon>Hyoscyameae</taxon>
        <taxon>Anisodus</taxon>
    </lineage>
</organism>
<evidence type="ECO:0000256" key="3">
    <source>
        <dbReference type="ARBA" id="ARBA00001946"/>
    </source>
</evidence>
<dbReference type="EC" id="2.7.4.6" evidence="17"/>
<evidence type="ECO:0000256" key="4">
    <source>
        <dbReference type="ARBA" id="ARBA00004456"/>
    </source>
</evidence>
<feature type="region of interest" description="Disordered" evidence="18">
    <location>
        <begin position="290"/>
        <end position="345"/>
    </location>
</feature>
<name>A0A9Q1R325_9SOLA</name>
<dbReference type="PANTHER" id="PTHR36048:SF1">
    <property type="entry name" value="RIBOSOME MATURATION FACTOR"/>
    <property type="match status" value="1"/>
</dbReference>
<dbReference type="GO" id="GO:0009543">
    <property type="term" value="C:chloroplast thylakoid lumen"/>
    <property type="evidence" value="ECO:0007669"/>
    <property type="project" value="UniProtKB-SubCell"/>
</dbReference>
<dbReference type="InterPro" id="IPR023005">
    <property type="entry name" value="Nucleoside_diP_kinase_AS"/>
</dbReference>
<feature type="binding site" evidence="15">
    <location>
        <position position="97"/>
    </location>
    <ligand>
        <name>ATP</name>
        <dbReference type="ChEBI" id="CHEBI:30616"/>
    </ligand>
</feature>
<dbReference type="CDD" id="cd04413">
    <property type="entry name" value="NDPk_I"/>
    <property type="match status" value="1"/>
</dbReference>
<dbReference type="HAMAP" id="MF_00451">
    <property type="entry name" value="NDP_kinase"/>
    <property type="match status" value="1"/>
</dbReference>
<dbReference type="Pfam" id="PF00334">
    <property type="entry name" value="NDK"/>
    <property type="match status" value="1"/>
</dbReference>
<reference evidence="21" key="1">
    <citation type="journal article" date="2023" name="Proc. Natl. Acad. Sci. U.S.A.">
        <title>Genomic and structural basis for evolution of tropane alkaloid biosynthesis.</title>
        <authorList>
            <person name="Wanga Y.-J."/>
            <person name="Taina T."/>
            <person name="Yua J.-Y."/>
            <person name="Lia J."/>
            <person name="Xua B."/>
            <person name="Chenc J."/>
            <person name="D'Auriad J.C."/>
            <person name="Huanga J.-P."/>
            <person name="Huanga S.-X."/>
        </authorList>
    </citation>
    <scope>NUCLEOTIDE SEQUENCE [LARGE SCALE GENOMIC DNA]</scope>
    <source>
        <strain evidence="21">cv. KIB-2019</strain>
    </source>
</reference>
<keyword evidence="7 17" id="KW-0808">Transferase</keyword>
<dbReference type="SMART" id="SM00562">
    <property type="entry name" value="NDK"/>
    <property type="match status" value="1"/>
</dbReference>
<evidence type="ECO:0000313" key="21">
    <source>
        <dbReference type="Proteomes" id="UP001152561"/>
    </source>
</evidence>
<feature type="compositionally biased region" description="Polar residues" evidence="18">
    <location>
        <begin position="300"/>
        <end position="312"/>
    </location>
</feature>
<comment type="catalytic activity">
    <reaction evidence="1 17">
        <text>a 2'-deoxyribonucleoside 5'-diphosphate + ATP = a 2'-deoxyribonucleoside 5'-triphosphate + ADP</text>
        <dbReference type="Rhea" id="RHEA:44640"/>
        <dbReference type="ChEBI" id="CHEBI:30616"/>
        <dbReference type="ChEBI" id="CHEBI:61560"/>
        <dbReference type="ChEBI" id="CHEBI:73316"/>
        <dbReference type="ChEBI" id="CHEBI:456216"/>
        <dbReference type="EC" id="2.7.4.6"/>
    </reaction>
</comment>
<evidence type="ECO:0000313" key="20">
    <source>
        <dbReference type="EMBL" id="KAJ8538628.1"/>
    </source>
</evidence>
<dbReference type="GO" id="GO:0005524">
    <property type="term" value="F:ATP binding"/>
    <property type="evidence" value="ECO:0007669"/>
    <property type="project" value="UniProtKB-KW"/>
</dbReference>
<comment type="caution">
    <text evidence="20">The sequence shown here is derived from an EMBL/GenBank/DDBJ whole genome shotgun (WGS) entry which is preliminary data.</text>
</comment>
<evidence type="ECO:0000256" key="2">
    <source>
        <dbReference type="ARBA" id="ARBA00000937"/>
    </source>
</evidence>
<evidence type="ECO:0000256" key="9">
    <source>
        <dbReference type="ARBA" id="ARBA00022741"/>
    </source>
</evidence>
<feature type="binding site" evidence="15">
    <location>
        <position position="179"/>
    </location>
    <ligand>
        <name>ATP</name>
        <dbReference type="ChEBI" id="CHEBI:30616"/>
    </ligand>
</feature>
<comment type="subcellular location">
    <subcellularLocation>
        <location evidence="4">Plastid</location>
        <location evidence="4">Chloroplast thylakoid lumen</location>
    </subcellularLocation>
</comment>
<dbReference type="PROSITE" id="PS00469">
    <property type="entry name" value="NDPK"/>
    <property type="match status" value="1"/>
</dbReference>
<evidence type="ECO:0000256" key="8">
    <source>
        <dbReference type="ARBA" id="ARBA00022723"/>
    </source>
</evidence>
<keyword evidence="11 17" id="KW-0067">ATP-binding</keyword>
<comment type="catalytic activity">
    <reaction evidence="2">
        <text>a ribonucleoside 5'-diphosphate + ATP = a ribonucleoside 5'-triphosphate + ADP</text>
        <dbReference type="Rhea" id="RHEA:18113"/>
        <dbReference type="ChEBI" id="CHEBI:30616"/>
        <dbReference type="ChEBI" id="CHEBI:57930"/>
        <dbReference type="ChEBI" id="CHEBI:61557"/>
        <dbReference type="ChEBI" id="CHEBI:456216"/>
        <dbReference type="EC" id="2.7.4.6"/>
    </reaction>
</comment>
<sequence length="454" mass="50275">MNSQICRSATRATKSLFFSVYSKQSSRAFSWGRAAAAAATVSLIGVVPSLASYGRTESRNLSTSCISGILALPAAAYMIQEQEAHAAEMERTFIAIKPDGVQRGLISEILSRFERKGFKLVAIKIVVPSKDFAGKHYHDLKERPFFSGLCDFLSSGPVVAMVWEGEGVIRYGRKLIGATDPQKSVPGTIRGDLAVLVGRNIIHGSDGPETAKDEIKLWFKQEELYNSPSLASSSSPSRNPNIIINIIHTVQYHKHIQMAAAKTLTSETIALTEKKMDMTLDDIIRMSKTNTTKTKKQRVSNRSQRFSNNVAQDKSAKTQRFMDTRSSMRQGALARRRSNSQGDQFPLATEAARRAAVAPIHNRAFNRSQAVNVNKQRFGAPSVQKNAANGGRFIVKKQKHEVKAVSKQRPQTLDSLFANMKEQRMKMQSQQNKAPKRNGSGQFVVPWARGRFGN</sequence>
<evidence type="ECO:0000256" key="10">
    <source>
        <dbReference type="ARBA" id="ARBA00022777"/>
    </source>
</evidence>
<feature type="domain" description="Nucleoside diphosphate kinase-like" evidence="19">
    <location>
        <begin position="89"/>
        <end position="226"/>
    </location>
</feature>
<evidence type="ECO:0000256" key="11">
    <source>
        <dbReference type="ARBA" id="ARBA00022840"/>
    </source>
</evidence>
<accession>A0A9Q1R325</accession>
<gene>
    <name evidence="20" type="ORF">K7X08_029924</name>
</gene>
<dbReference type="GO" id="GO:0046872">
    <property type="term" value="F:metal ion binding"/>
    <property type="evidence" value="ECO:0007669"/>
    <property type="project" value="UniProtKB-KW"/>
</dbReference>
<comment type="function">
    <text evidence="14">Major role in the synthesis of nucleoside triphosphates other than ATP. The ATP gamma phosphate is transferred to the NDP beta phosphate via a ping-pong mechanism, using a phosphorylated active-site intermediate. Shows the highest specificity towards GDP.</text>
</comment>
<dbReference type="PANTHER" id="PTHR36048">
    <property type="entry name" value="RIBOSOME MATURATION FACTOR"/>
    <property type="match status" value="1"/>
</dbReference>
<dbReference type="InterPro" id="IPR034907">
    <property type="entry name" value="NDK-like_dom"/>
</dbReference>
<protein>
    <recommendedName>
        <fullName evidence="17">Nucleoside diphosphate kinase</fullName>
        <ecNumber evidence="17">2.7.4.6</ecNumber>
    </recommendedName>
</protein>
<proteinExistence type="inferred from homology"/>
<dbReference type="PROSITE" id="PS51374">
    <property type="entry name" value="NDPK_LIKE"/>
    <property type="match status" value="1"/>
</dbReference>
<evidence type="ECO:0000256" key="15">
    <source>
        <dbReference type="PROSITE-ProRule" id="PRU00706"/>
    </source>
</evidence>
<evidence type="ECO:0000256" key="18">
    <source>
        <dbReference type="SAM" id="MobiDB-lite"/>
    </source>
</evidence>